<dbReference type="Proteomes" id="UP000295146">
    <property type="component" value="Unassembled WGS sequence"/>
</dbReference>
<sequence length="109" mass="12222">MGVDVVLNAVDQRGTSSRRRRLTQLDVVPDTRDLFARICGRSKLPMLRRVDPYGDLILSSSEVPQFLEELKAEHELATGDEERLLLTAVSKLAERCLTDPSTELQLQGD</sequence>
<dbReference type="OrthoDB" id="3405030at2"/>
<keyword evidence="2" id="KW-1185">Reference proteome</keyword>
<comment type="caution">
    <text evidence="1">The sequence shown here is derived from an EMBL/GenBank/DDBJ whole genome shotgun (WGS) entry which is preliminary data.</text>
</comment>
<dbReference type="RefSeq" id="WP_134099242.1">
    <property type="nucleotide sequence ID" value="NZ_SODP01000001.1"/>
</dbReference>
<reference evidence="1 2" key="1">
    <citation type="submission" date="2019-03" db="EMBL/GenBank/DDBJ databases">
        <title>Genomic Encyclopedia of Type Strains, Phase III (KMG-III): the genomes of soil and plant-associated and newly described type strains.</title>
        <authorList>
            <person name="Whitman W."/>
        </authorList>
    </citation>
    <scope>NUCLEOTIDE SEQUENCE [LARGE SCALE GENOMIC DNA]</scope>
    <source>
        <strain evidence="1 2">VKM Ac-2573</strain>
    </source>
</reference>
<evidence type="ECO:0000313" key="1">
    <source>
        <dbReference type="EMBL" id="TDW76368.1"/>
    </source>
</evidence>
<evidence type="ECO:0000313" key="2">
    <source>
        <dbReference type="Proteomes" id="UP000295146"/>
    </source>
</evidence>
<organism evidence="1 2">
    <name type="scientific">Kribbella pratensis</name>
    <dbReference type="NCBI Taxonomy" id="2512112"/>
    <lineage>
        <taxon>Bacteria</taxon>
        <taxon>Bacillati</taxon>
        <taxon>Actinomycetota</taxon>
        <taxon>Actinomycetes</taxon>
        <taxon>Propionibacteriales</taxon>
        <taxon>Kribbellaceae</taxon>
        <taxon>Kribbella</taxon>
    </lineage>
</organism>
<accession>A0A4R8CIZ1</accession>
<proteinExistence type="predicted"/>
<gene>
    <name evidence="1" type="ORF">EV653_1514</name>
</gene>
<dbReference type="AlphaFoldDB" id="A0A4R8CIZ1"/>
<name>A0A4R8CIZ1_9ACTN</name>
<dbReference type="EMBL" id="SODP01000001">
    <property type="protein sequence ID" value="TDW76368.1"/>
    <property type="molecule type" value="Genomic_DNA"/>
</dbReference>
<protein>
    <submittedName>
        <fullName evidence="1">Uncharacterized protein</fullName>
    </submittedName>
</protein>